<gene>
    <name evidence="1" type="ORF">ACFSQ3_00035</name>
</gene>
<accession>A0ABW5NDS1</accession>
<name>A0ABW5NDS1_9SPHI</name>
<proteinExistence type="predicted"/>
<dbReference type="EMBL" id="JBHUMA010000003">
    <property type="protein sequence ID" value="MFD2597321.1"/>
    <property type="molecule type" value="Genomic_DNA"/>
</dbReference>
<organism evidence="1 2">
    <name type="scientific">Sphingobacterium corticis</name>
    <dbReference type="NCBI Taxonomy" id="1812823"/>
    <lineage>
        <taxon>Bacteria</taxon>
        <taxon>Pseudomonadati</taxon>
        <taxon>Bacteroidota</taxon>
        <taxon>Sphingobacteriia</taxon>
        <taxon>Sphingobacteriales</taxon>
        <taxon>Sphingobacteriaceae</taxon>
        <taxon>Sphingobacterium</taxon>
    </lineage>
</organism>
<evidence type="ECO:0000313" key="2">
    <source>
        <dbReference type="Proteomes" id="UP001597393"/>
    </source>
</evidence>
<dbReference type="RefSeq" id="WP_380866403.1">
    <property type="nucleotide sequence ID" value="NZ_JBHUMA010000003.1"/>
</dbReference>
<reference evidence="2" key="1">
    <citation type="journal article" date="2019" name="Int. J. Syst. Evol. Microbiol.">
        <title>The Global Catalogue of Microorganisms (GCM) 10K type strain sequencing project: providing services to taxonomists for standard genome sequencing and annotation.</title>
        <authorList>
            <consortium name="The Broad Institute Genomics Platform"/>
            <consortium name="The Broad Institute Genome Sequencing Center for Infectious Disease"/>
            <person name="Wu L."/>
            <person name="Ma J."/>
        </authorList>
    </citation>
    <scope>NUCLEOTIDE SEQUENCE [LARGE SCALE GENOMIC DNA]</scope>
    <source>
        <strain evidence="2">KCTC 42248</strain>
    </source>
</reference>
<protein>
    <recommendedName>
        <fullName evidence="3">Phage tail protein</fullName>
    </recommendedName>
</protein>
<evidence type="ECO:0008006" key="3">
    <source>
        <dbReference type="Google" id="ProtNLM"/>
    </source>
</evidence>
<sequence>MANFLINGQDTVAAFGLHFLKGTYSQLDAMPELKDNGLSIDWAGENGVERYHGAKRFQSITYNLPCAILANSTTDYETKLRALQTLFITAGEFTLDLVGRNRRFKLSYQNMTGFSRTGNNARFTLVLINDHPTERFTIPA</sequence>
<keyword evidence="2" id="KW-1185">Reference proteome</keyword>
<comment type="caution">
    <text evidence="1">The sequence shown here is derived from an EMBL/GenBank/DDBJ whole genome shotgun (WGS) entry which is preliminary data.</text>
</comment>
<dbReference type="Proteomes" id="UP001597393">
    <property type="component" value="Unassembled WGS sequence"/>
</dbReference>
<evidence type="ECO:0000313" key="1">
    <source>
        <dbReference type="EMBL" id="MFD2597321.1"/>
    </source>
</evidence>